<protein>
    <submittedName>
        <fullName evidence="1">Uncharacterized protein</fullName>
    </submittedName>
</protein>
<sequence>MGEKNEEACVDNPHHKSCALDPEMRRSGSNTQRWEDEEVPYCYSIYLVIIVWELLCVLHVKFSVNSIGFLWNETLLCGLGKKMW</sequence>
<name>A0AAV4NRI7_CAEEX</name>
<dbReference type="AlphaFoldDB" id="A0AAV4NRI7"/>
<proteinExistence type="predicted"/>
<keyword evidence="2" id="KW-1185">Reference proteome</keyword>
<gene>
    <name evidence="1" type="ORF">CEXT_404931</name>
</gene>
<evidence type="ECO:0000313" key="2">
    <source>
        <dbReference type="Proteomes" id="UP001054945"/>
    </source>
</evidence>
<evidence type="ECO:0000313" key="1">
    <source>
        <dbReference type="EMBL" id="GIX87422.1"/>
    </source>
</evidence>
<dbReference type="EMBL" id="BPLR01003679">
    <property type="protein sequence ID" value="GIX87422.1"/>
    <property type="molecule type" value="Genomic_DNA"/>
</dbReference>
<comment type="caution">
    <text evidence="1">The sequence shown here is derived from an EMBL/GenBank/DDBJ whole genome shotgun (WGS) entry which is preliminary data.</text>
</comment>
<accession>A0AAV4NRI7</accession>
<dbReference type="Proteomes" id="UP001054945">
    <property type="component" value="Unassembled WGS sequence"/>
</dbReference>
<organism evidence="1 2">
    <name type="scientific">Caerostris extrusa</name>
    <name type="common">Bark spider</name>
    <name type="synonym">Caerostris bankana</name>
    <dbReference type="NCBI Taxonomy" id="172846"/>
    <lineage>
        <taxon>Eukaryota</taxon>
        <taxon>Metazoa</taxon>
        <taxon>Ecdysozoa</taxon>
        <taxon>Arthropoda</taxon>
        <taxon>Chelicerata</taxon>
        <taxon>Arachnida</taxon>
        <taxon>Araneae</taxon>
        <taxon>Araneomorphae</taxon>
        <taxon>Entelegynae</taxon>
        <taxon>Araneoidea</taxon>
        <taxon>Araneidae</taxon>
        <taxon>Caerostris</taxon>
    </lineage>
</organism>
<reference evidence="1 2" key="1">
    <citation type="submission" date="2021-06" db="EMBL/GenBank/DDBJ databases">
        <title>Caerostris extrusa draft genome.</title>
        <authorList>
            <person name="Kono N."/>
            <person name="Arakawa K."/>
        </authorList>
    </citation>
    <scope>NUCLEOTIDE SEQUENCE [LARGE SCALE GENOMIC DNA]</scope>
</reference>